<gene>
    <name evidence="1" type="ORF">SAMN05216313_12123</name>
</gene>
<dbReference type="AlphaFoldDB" id="A0A1I0IGD3"/>
<accession>A0A1I0IGD3</accession>
<name>A0A1I0IGD3_9FIRM</name>
<sequence length="638" mass="68541">MDLRECIYHHLKELVAIPSISNTKEESLAADYLAKSLAEQDYFRANPGLCGQFPIEGDPLGRTVAYGLVRGNGRRTVILTGHYDVVDTEEYGEFRKYAYDVEAWKNASGPELEGLLEMLTPEAREDFCSGEWLFGRGVNDMKGGLAVGLAVTGWFGGRVLEGRGLEGNILFLSVPDEEAYSAGMRGAVPLFVDLARRYDLDYACLLDLEPCFDEGGGQQVFIGSVGKMLPAVLVQGAKAHVVEAFKGLNAVGVLARLFLETELAPEFAEVCEGELCPPPTWFNLRDRKEGYDVSVPLRAGGYMSVLGFQKTAETLMERLVELGRKAFSEYLARMEGQRRALEEMRGGGEDGAEAAGNCGSGIADSAETAGKWGSSVADGAEAVRNCGSGAADSAEAAGNCGSGMDDRGGHCGSAAYGVEIPGGRPSGVPGETVPPYSVLEYRELADYCVGKYGSEAFADWQREQQREAGEMIRAGRWSYPQATLELMDRLLTWSKITAPVMVLSYAPPYYPAYHSDHLPGRAGAGSALFDLLARAAAGYGVRLEKGNYFCGISDLSYCGGGEGPGLEGYAANSPMWGGLYSMDSEAMKQFCAPALLFGPVGRDAHQMGERVKAASLLEEVPSVLIKFIEQMFANGGEI</sequence>
<keyword evidence="2" id="KW-1185">Reference proteome</keyword>
<protein>
    <submittedName>
        <fullName evidence="1">Peptidase family M20/M25/M40</fullName>
    </submittedName>
</protein>
<evidence type="ECO:0000313" key="1">
    <source>
        <dbReference type="EMBL" id="SET95355.1"/>
    </source>
</evidence>
<dbReference type="SUPFAM" id="SSF53187">
    <property type="entry name" value="Zn-dependent exopeptidases"/>
    <property type="match status" value="1"/>
</dbReference>
<dbReference type="InterPro" id="IPR050072">
    <property type="entry name" value="Peptidase_M20A"/>
</dbReference>
<dbReference type="InterPro" id="IPR002933">
    <property type="entry name" value="Peptidase_M20"/>
</dbReference>
<dbReference type="Pfam" id="PF01546">
    <property type="entry name" value="Peptidase_M20"/>
    <property type="match status" value="1"/>
</dbReference>
<dbReference type="STRING" id="460384.SAMN05216313_12123"/>
<dbReference type="Proteomes" id="UP000198508">
    <property type="component" value="Unassembled WGS sequence"/>
</dbReference>
<proteinExistence type="predicted"/>
<organism evidence="1 2">
    <name type="scientific">Enterocloster lavalensis</name>
    <dbReference type="NCBI Taxonomy" id="460384"/>
    <lineage>
        <taxon>Bacteria</taxon>
        <taxon>Bacillati</taxon>
        <taxon>Bacillota</taxon>
        <taxon>Clostridia</taxon>
        <taxon>Lachnospirales</taxon>
        <taxon>Lachnospiraceae</taxon>
        <taxon>Enterocloster</taxon>
    </lineage>
</organism>
<evidence type="ECO:0000313" key="2">
    <source>
        <dbReference type="Proteomes" id="UP000198508"/>
    </source>
</evidence>
<dbReference type="PANTHER" id="PTHR43808:SF27">
    <property type="entry name" value="PROTEIN ROCB"/>
    <property type="match status" value="1"/>
</dbReference>
<reference evidence="2" key="1">
    <citation type="submission" date="2016-10" db="EMBL/GenBank/DDBJ databases">
        <authorList>
            <person name="Varghese N."/>
            <person name="Submissions S."/>
        </authorList>
    </citation>
    <scope>NUCLEOTIDE SEQUENCE [LARGE SCALE GENOMIC DNA]</scope>
    <source>
        <strain evidence="2">NLAE-zl-G277</strain>
    </source>
</reference>
<dbReference type="GO" id="GO:0016787">
    <property type="term" value="F:hydrolase activity"/>
    <property type="evidence" value="ECO:0007669"/>
    <property type="project" value="InterPro"/>
</dbReference>
<dbReference type="Gene3D" id="3.40.630.10">
    <property type="entry name" value="Zn peptidases"/>
    <property type="match status" value="1"/>
</dbReference>
<dbReference type="RefSeq" id="WP_092366977.1">
    <property type="nucleotide sequence ID" value="NZ_DAINWJ010000054.1"/>
</dbReference>
<dbReference type="PANTHER" id="PTHR43808">
    <property type="entry name" value="ACETYLORNITHINE DEACETYLASE"/>
    <property type="match status" value="1"/>
</dbReference>
<dbReference type="EMBL" id="FOIM01000021">
    <property type="protein sequence ID" value="SET95355.1"/>
    <property type="molecule type" value="Genomic_DNA"/>
</dbReference>